<keyword evidence="1" id="KW-0472">Membrane</keyword>
<organism evidence="2">
    <name type="scientific">Arundo donax</name>
    <name type="common">Giant reed</name>
    <name type="synonym">Donax arundinaceus</name>
    <dbReference type="NCBI Taxonomy" id="35708"/>
    <lineage>
        <taxon>Eukaryota</taxon>
        <taxon>Viridiplantae</taxon>
        <taxon>Streptophyta</taxon>
        <taxon>Embryophyta</taxon>
        <taxon>Tracheophyta</taxon>
        <taxon>Spermatophyta</taxon>
        <taxon>Magnoliopsida</taxon>
        <taxon>Liliopsida</taxon>
        <taxon>Poales</taxon>
        <taxon>Poaceae</taxon>
        <taxon>PACMAD clade</taxon>
        <taxon>Arundinoideae</taxon>
        <taxon>Arundineae</taxon>
        <taxon>Arundo</taxon>
    </lineage>
</organism>
<keyword evidence="1" id="KW-0812">Transmembrane</keyword>
<evidence type="ECO:0000313" key="2">
    <source>
        <dbReference type="EMBL" id="JAE05948.1"/>
    </source>
</evidence>
<dbReference type="AlphaFoldDB" id="A0A0A9FCF7"/>
<accession>A0A0A9FCF7</accession>
<name>A0A0A9FCF7_ARUDO</name>
<protein>
    <submittedName>
        <fullName evidence="2">Uncharacterized protein</fullName>
    </submittedName>
</protein>
<reference evidence="2" key="1">
    <citation type="submission" date="2014-09" db="EMBL/GenBank/DDBJ databases">
        <authorList>
            <person name="Magalhaes I.L.F."/>
            <person name="Oliveira U."/>
            <person name="Santos F.R."/>
            <person name="Vidigal T.H.D.A."/>
            <person name="Brescovit A.D."/>
            <person name="Santos A.J."/>
        </authorList>
    </citation>
    <scope>NUCLEOTIDE SEQUENCE</scope>
    <source>
        <tissue evidence="2">Shoot tissue taken approximately 20 cm above the soil surface</tissue>
    </source>
</reference>
<dbReference type="EMBL" id="GBRH01191948">
    <property type="protein sequence ID" value="JAE05948.1"/>
    <property type="molecule type" value="Transcribed_RNA"/>
</dbReference>
<proteinExistence type="predicted"/>
<feature type="transmembrane region" description="Helical" evidence="1">
    <location>
        <begin position="12"/>
        <end position="34"/>
    </location>
</feature>
<sequence length="99" mass="11821">MRRLAPHPLDLLLVFNSGTFLLLWLFCRCWSITAKRAYHTLRMRICFWYTTLETHPQKISCIFWTRVCSTYYSFSINRTRCHRTWRVGPICGNSLTNGN</sequence>
<reference evidence="2" key="2">
    <citation type="journal article" date="2015" name="Data Brief">
        <title>Shoot transcriptome of the giant reed, Arundo donax.</title>
        <authorList>
            <person name="Barrero R.A."/>
            <person name="Guerrero F.D."/>
            <person name="Moolhuijzen P."/>
            <person name="Goolsby J.A."/>
            <person name="Tidwell J."/>
            <person name="Bellgard S.E."/>
            <person name="Bellgard M.I."/>
        </authorList>
    </citation>
    <scope>NUCLEOTIDE SEQUENCE</scope>
    <source>
        <tissue evidence="2">Shoot tissue taken approximately 20 cm above the soil surface</tissue>
    </source>
</reference>
<evidence type="ECO:0000256" key="1">
    <source>
        <dbReference type="SAM" id="Phobius"/>
    </source>
</evidence>
<keyword evidence="1" id="KW-1133">Transmembrane helix</keyword>